<evidence type="ECO:0000256" key="1">
    <source>
        <dbReference type="ARBA" id="ARBA00010996"/>
    </source>
</evidence>
<dbReference type="GO" id="GO:0046872">
    <property type="term" value="F:metal ion binding"/>
    <property type="evidence" value="ECO:0007669"/>
    <property type="project" value="UniProtKB-KW"/>
</dbReference>
<feature type="region of interest" description="Disordered" evidence="4">
    <location>
        <begin position="32"/>
        <end position="59"/>
    </location>
</feature>
<dbReference type="SUPFAM" id="SSF52833">
    <property type="entry name" value="Thioredoxin-like"/>
    <property type="match status" value="1"/>
</dbReference>
<dbReference type="Proteomes" id="UP000250079">
    <property type="component" value="Chromosome"/>
</dbReference>
<proteinExistence type="inferred from homology"/>
<dbReference type="Gene3D" id="3.40.30.10">
    <property type="entry name" value="Glutaredoxin"/>
    <property type="match status" value="1"/>
</dbReference>
<dbReference type="RefSeq" id="WP_157735977.1">
    <property type="nucleotide sequence ID" value="NZ_CP018632.1"/>
</dbReference>
<dbReference type="OrthoDB" id="5567697at2"/>
<reference evidence="5 6" key="1">
    <citation type="submission" date="2016-12" db="EMBL/GenBank/DDBJ databases">
        <authorList>
            <person name="Song W.-J."/>
            <person name="Kurnit D.M."/>
        </authorList>
    </citation>
    <scope>NUCLEOTIDE SEQUENCE [LARGE SCALE GENOMIC DNA]</scope>
    <source>
        <strain evidence="5 6">IMCC3135</strain>
    </source>
</reference>
<protein>
    <recommendedName>
        <fullName evidence="7">Thioredoxin domain-containing protein</fullName>
    </recommendedName>
</protein>
<evidence type="ECO:0000256" key="2">
    <source>
        <dbReference type="PIRSR" id="PIRSR603782-1"/>
    </source>
</evidence>
<evidence type="ECO:0000256" key="4">
    <source>
        <dbReference type="SAM" id="MobiDB-lite"/>
    </source>
</evidence>
<accession>A0A2Z2NNU5</accession>
<dbReference type="CDD" id="cd02968">
    <property type="entry name" value="SCO"/>
    <property type="match status" value="1"/>
</dbReference>
<dbReference type="PANTHER" id="PTHR12151">
    <property type="entry name" value="ELECTRON TRANSPORT PROTIN SCO1/SENC FAMILY MEMBER"/>
    <property type="match status" value="1"/>
</dbReference>
<gene>
    <name evidence="5" type="ORF">IMCC3135_14090</name>
</gene>
<keyword evidence="3" id="KW-1015">Disulfide bond</keyword>
<keyword evidence="2" id="KW-0479">Metal-binding</keyword>
<feature type="compositionally biased region" description="Polar residues" evidence="4">
    <location>
        <begin position="48"/>
        <end position="59"/>
    </location>
</feature>
<name>A0A2Z2NNU5_9GAMM</name>
<keyword evidence="2" id="KW-0186">Copper</keyword>
<comment type="similarity">
    <text evidence="1">Belongs to the SCO1/2 family.</text>
</comment>
<sequence length="221" mass="24524">MSISLQRRNVIKTLGASLIVCSCSRAAAHSQHQHNDEQMSDDAESILQPDTGNTVAGHSQIQARYSMPPVYLLDQNGSSVDLARQLNTPGPVLLNFIFTSCPGICPILSAVLAQASQLLGEDRQRVRMWSLSIDPDNDRPEQLRQYANAFNAHEQWRFLTGSAAAVMQIRQAFGAESDNKMAHLPLFLIRQQHDEWLRMEGDVTPMMLATEVQGVLLASQQ</sequence>
<dbReference type="EMBL" id="CP018632">
    <property type="protein sequence ID" value="ASJ72903.1"/>
    <property type="molecule type" value="Genomic_DNA"/>
</dbReference>
<keyword evidence="6" id="KW-1185">Reference proteome</keyword>
<feature type="binding site" evidence="2">
    <location>
        <position position="105"/>
    </location>
    <ligand>
        <name>Cu cation</name>
        <dbReference type="ChEBI" id="CHEBI:23378"/>
    </ligand>
</feature>
<organism evidence="5 6">
    <name type="scientific">Granulosicoccus antarcticus IMCC3135</name>
    <dbReference type="NCBI Taxonomy" id="1192854"/>
    <lineage>
        <taxon>Bacteria</taxon>
        <taxon>Pseudomonadati</taxon>
        <taxon>Pseudomonadota</taxon>
        <taxon>Gammaproteobacteria</taxon>
        <taxon>Chromatiales</taxon>
        <taxon>Granulosicoccaceae</taxon>
        <taxon>Granulosicoccus</taxon>
    </lineage>
</organism>
<evidence type="ECO:0000313" key="6">
    <source>
        <dbReference type="Proteomes" id="UP000250079"/>
    </source>
</evidence>
<dbReference type="KEGG" id="gai:IMCC3135_14090"/>
<dbReference type="PROSITE" id="PS51257">
    <property type="entry name" value="PROKAR_LIPOPROTEIN"/>
    <property type="match status" value="1"/>
</dbReference>
<evidence type="ECO:0000256" key="3">
    <source>
        <dbReference type="PIRSR" id="PIRSR603782-2"/>
    </source>
</evidence>
<dbReference type="AlphaFoldDB" id="A0A2Z2NNU5"/>
<feature type="binding site" evidence="2">
    <location>
        <position position="101"/>
    </location>
    <ligand>
        <name>Cu cation</name>
        <dbReference type="ChEBI" id="CHEBI:23378"/>
    </ligand>
</feature>
<dbReference type="InterPro" id="IPR036249">
    <property type="entry name" value="Thioredoxin-like_sf"/>
</dbReference>
<evidence type="ECO:0008006" key="7">
    <source>
        <dbReference type="Google" id="ProtNLM"/>
    </source>
</evidence>
<feature type="disulfide bond" description="Redox-active" evidence="3">
    <location>
        <begin position="101"/>
        <end position="105"/>
    </location>
</feature>
<dbReference type="PANTHER" id="PTHR12151:SF25">
    <property type="entry name" value="LINALOOL DEHYDRATASE_ISOMERASE DOMAIN-CONTAINING PROTEIN"/>
    <property type="match status" value="1"/>
</dbReference>
<dbReference type="InterPro" id="IPR003782">
    <property type="entry name" value="SCO1/SenC"/>
</dbReference>
<evidence type="ECO:0000313" key="5">
    <source>
        <dbReference type="EMBL" id="ASJ72903.1"/>
    </source>
</evidence>
<dbReference type="Pfam" id="PF02630">
    <property type="entry name" value="SCO1-SenC"/>
    <property type="match status" value="1"/>
</dbReference>